<protein>
    <recommendedName>
        <fullName evidence="5">FAS1 domain-containing protein</fullName>
    </recommendedName>
</protein>
<evidence type="ECO:0000256" key="4">
    <source>
        <dbReference type="SAM" id="SignalP"/>
    </source>
</evidence>
<keyword evidence="3" id="KW-0812">Transmembrane</keyword>
<dbReference type="PANTHER" id="PTHR33985:SF17">
    <property type="entry name" value="FASCICLIN-LIKE ARABINOGALACTAN PROTEIN 20"/>
    <property type="match status" value="1"/>
</dbReference>
<organism evidence="6 7">
    <name type="scientific">Rubus argutus</name>
    <name type="common">Southern blackberry</name>
    <dbReference type="NCBI Taxonomy" id="59490"/>
    <lineage>
        <taxon>Eukaryota</taxon>
        <taxon>Viridiplantae</taxon>
        <taxon>Streptophyta</taxon>
        <taxon>Embryophyta</taxon>
        <taxon>Tracheophyta</taxon>
        <taxon>Spermatophyta</taxon>
        <taxon>Magnoliopsida</taxon>
        <taxon>eudicotyledons</taxon>
        <taxon>Gunneridae</taxon>
        <taxon>Pentapetalae</taxon>
        <taxon>rosids</taxon>
        <taxon>fabids</taxon>
        <taxon>Rosales</taxon>
        <taxon>Rosaceae</taxon>
        <taxon>Rosoideae</taxon>
        <taxon>Rosoideae incertae sedis</taxon>
        <taxon>Rubus</taxon>
    </lineage>
</organism>
<keyword evidence="3" id="KW-0472">Membrane</keyword>
<comment type="caution">
    <text evidence="6">The sequence shown here is derived from an EMBL/GenBank/DDBJ whole genome shotgun (WGS) entry which is preliminary data.</text>
</comment>
<dbReference type="SMART" id="SM00554">
    <property type="entry name" value="FAS1"/>
    <property type="match status" value="2"/>
</dbReference>
<feature type="region of interest" description="Disordered" evidence="2">
    <location>
        <begin position="334"/>
        <end position="374"/>
    </location>
</feature>
<dbReference type="SUPFAM" id="SSF82153">
    <property type="entry name" value="FAS1 domain"/>
    <property type="match status" value="2"/>
</dbReference>
<evidence type="ECO:0000256" key="1">
    <source>
        <dbReference type="ARBA" id="ARBA00007843"/>
    </source>
</evidence>
<comment type="similarity">
    <text evidence="1">Belongs to the fasciclin-like AGP family.</text>
</comment>
<feature type="signal peptide" evidence="4">
    <location>
        <begin position="1"/>
        <end position="23"/>
    </location>
</feature>
<dbReference type="PANTHER" id="PTHR33985">
    <property type="entry name" value="OS02G0491300 PROTEIN-RELATED"/>
    <property type="match status" value="1"/>
</dbReference>
<dbReference type="Proteomes" id="UP001457282">
    <property type="component" value="Unassembled WGS sequence"/>
</dbReference>
<evidence type="ECO:0000256" key="2">
    <source>
        <dbReference type="SAM" id="MobiDB-lite"/>
    </source>
</evidence>
<proteinExistence type="inferred from homology"/>
<feature type="transmembrane region" description="Helical" evidence="3">
    <location>
        <begin position="385"/>
        <end position="409"/>
    </location>
</feature>
<evidence type="ECO:0000313" key="7">
    <source>
        <dbReference type="Proteomes" id="UP001457282"/>
    </source>
</evidence>
<feature type="compositionally biased region" description="Polar residues" evidence="2">
    <location>
        <begin position="355"/>
        <end position="369"/>
    </location>
</feature>
<evidence type="ECO:0000313" key="6">
    <source>
        <dbReference type="EMBL" id="KAK9935242.1"/>
    </source>
</evidence>
<feature type="chain" id="PRO_5043677010" description="FAS1 domain-containing protein" evidence="4">
    <location>
        <begin position="24"/>
        <end position="410"/>
    </location>
</feature>
<keyword evidence="7" id="KW-1185">Reference proteome</keyword>
<dbReference type="EMBL" id="JBEDUW010000004">
    <property type="protein sequence ID" value="KAK9935242.1"/>
    <property type="molecule type" value="Genomic_DNA"/>
</dbReference>
<keyword evidence="4" id="KW-0732">Signal</keyword>
<dbReference type="InterPro" id="IPR036378">
    <property type="entry name" value="FAS1_dom_sf"/>
</dbReference>
<gene>
    <name evidence="6" type="ORF">M0R45_022352</name>
</gene>
<sequence length="410" mass="44295">MAPSTSLVFSLILLLSLLAFSSALPSQTITNAAEILSDSGYKSMSLNLDLASHSVISQSPSLTVFAPADAAFANSGQPTINLLHYHLLPTPFPLQSLKSLPLGAKISTFLAGRSLYVTTLPSDGLVSLNNVTIMASPIFDDGSLIIFGTNKFFDPYFQISGPIRSYSPKNLGCLAPRSPNEAIQVQSAAYYPFSEASTVLKSKGCSVMASFLEMQFHGFLKYQTMLTVFAPVDQVMVNRIGNLSEYSSIFRRHVIPCKLSWSDLVSLDDGTVLRTNLQGFTINLTRYDTVLVLNGVSVILPEMYHNGWLVVHGISEVLELPKQVVDVASPPEFGSGDSEAFDNSSAEGEGVKAQPTKQATDAPSSPEFNSSDHEAFANSATEDEVAIHALLSLQAFIIFVPFLSFGVFWP</sequence>
<dbReference type="InterPro" id="IPR000782">
    <property type="entry name" value="FAS1_domain"/>
</dbReference>
<feature type="domain" description="FAS1" evidence="5">
    <location>
        <begin position="192"/>
        <end position="318"/>
    </location>
</feature>
<keyword evidence="3" id="KW-1133">Transmembrane helix</keyword>
<dbReference type="AlphaFoldDB" id="A0AAW1XFC5"/>
<feature type="domain" description="FAS1" evidence="5">
    <location>
        <begin position="4"/>
        <end position="152"/>
    </location>
</feature>
<accession>A0AAW1XFC5</accession>
<dbReference type="InterPro" id="IPR052806">
    <property type="entry name" value="Fasciclin-like_AGP"/>
</dbReference>
<dbReference type="Gene3D" id="2.30.180.10">
    <property type="entry name" value="FAS1 domain"/>
    <property type="match status" value="2"/>
</dbReference>
<dbReference type="Pfam" id="PF02469">
    <property type="entry name" value="Fasciclin"/>
    <property type="match status" value="2"/>
</dbReference>
<evidence type="ECO:0000259" key="5">
    <source>
        <dbReference type="PROSITE" id="PS50213"/>
    </source>
</evidence>
<evidence type="ECO:0000256" key="3">
    <source>
        <dbReference type="SAM" id="Phobius"/>
    </source>
</evidence>
<name>A0AAW1XFC5_RUBAR</name>
<reference evidence="6 7" key="1">
    <citation type="journal article" date="2023" name="G3 (Bethesda)">
        <title>A chromosome-length genome assembly and annotation of blackberry (Rubus argutus, cv. 'Hillquist').</title>
        <authorList>
            <person name="Bruna T."/>
            <person name="Aryal R."/>
            <person name="Dudchenko O."/>
            <person name="Sargent D.J."/>
            <person name="Mead D."/>
            <person name="Buti M."/>
            <person name="Cavallini A."/>
            <person name="Hytonen T."/>
            <person name="Andres J."/>
            <person name="Pham M."/>
            <person name="Weisz D."/>
            <person name="Mascagni F."/>
            <person name="Usai G."/>
            <person name="Natali L."/>
            <person name="Bassil N."/>
            <person name="Fernandez G.E."/>
            <person name="Lomsadze A."/>
            <person name="Armour M."/>
            <person name="Olukolu B."/>
            <person name="Poorten T."/>
            <person name="Britton C."/>
            <person name="Davik J."/>
            <person name="Ashrafi H."/>
            <person name="Aiden E.L."/>
            <person name="Borodovsky M."/>
            <person name="Worthington M."/>
        </authorList>
    </citation>
    <scope>NUCLEOTIDE SEQUENCE [LARGE SCALE GENOMIC DNA]</scope>
    <source>
        <strain evidence="6">PI 553951</strain>
    </source>
</reference>
<dbReference type="PROSITE" id="PS50213">
    <property type="entry name" value="FAS1"/>
    <property type="match status" value="2"/>
</dbReference>